<feature type="transmembrane region" description="Helical" evidence="2">
    <location>
        <begin position="264"/>
        <end position="281"/>
    </location>
</feature>
<evidence type="ECO:0000313" key="4">
    <source>
        <dbReference type="EMBL" id="OWM88060.1"/>
    </source>
</evidence>
<evidence type="ECO:0000313" key="7">
    <source>
        <dbReference type="RefSeq" id="XP_031396321.1"/>
    </source>
</evidence>
<feature type="compositionally biased region" description="Low complexity" evidence="1">
    <location>
        <begin position="242"/>
        <end position="256"/>
    </location>
</feature>
<dbReference type="AlphaFoldDB" id="A0A218XTA9"/>
<reference evidence="7" key="4">
    <citation type="submission" date="2025-04" db="UniProtKB">
        <authorList>
            <consortium name="RefSeq"/>
        </authorList>
    </citation>
    <scope>IDENTIFICATION</scope>
    <source>
        <tissue evidence="7">Leaf</tissue>
    </source>
</reference>
<name>A0A218XTA9_PUNGR</name>
<keyword evidence="6" id="KW-1185">Reference proteome</keyword>
<dbReference type="PROSITE" id="PS50127">
    <property type="entry name" value="UBC_2"/>
    <property type="match status" value="1"/>
</dbReference>
<organism evidence="4 5">
    <name type="scientific">Punica granatum</name>
    <name type="common">Pomegranate</name>
    <dbReference type="NCBI Taxonomy" id="22663"/>
    <lineage>
        <taxon>Eukaryota</taxon>
        <taxon>Viridiplantae</taxon>
        <taxon>Streptophyta</taxon>
        <taxon>Embryophyta</taxon>
        <taxon>Tracheophyta</taxon>
        <taxon>Spermatophyta</taxon>
        <taxon>Magnoliopsida</taxon>
        <taxon>eudicotyledons</taxon>
        <taxon>Gunneridae</taxon>
        <taxon>Pentapetalae</taxon>
        <taxon>rosids</taxon>
        <taxon>malvids</taxon>
        <taxon>Myrtales</taxon>
        <taxon>Lythraceae</taxon>
        <taxon>Punica</taxon>
    </lineage>
</organism>
<evidence type="ECO:0000313" key="6">
    <source>
        <dbReference type="Proteomes" id="UP000515151"/>
    </source>
</evidence>
<keyword evidence="2" id="KW-0472">Membrane</keyword>
<dbReference type="EMBL" id="MTKT01000799">
    <property type="protein sequence ID" value="OWM88060.1"/>
    <property type="molecule type" value="Genomic_DNA"/>
</dbReference>
<dbReference type="Proteomes" id="UP000197138">
    <property type="component" value="Unassembled WGS sequence"/>
</dbReference>
<dbReference type="RefSeq" id="XP_031396321.1">
    <property type="nucleotide sequence ID" value="XM_031540461.1"/>
</dbReference>
<evidence type="ECO:0000256" key="2">
    <source>
        <dbReference type="SAM" id="Phobius"/>
    </source>
</evidence>
<dbReference type="SUPFAM" id="SSF54495">
    <property type="entry name" value="UBC-like"/>
    <property type="match status" value="1"/>
</dbReference>
<dbReference type="Pfam" id="PF00179">
    <property type="entry name" value="UQ_con"/>
    <property type="match status" value="1"/>
</dbReference>
<feature type="domain" description="UBC core" evidence="3">
    <location>
        <begin position="10"/>
        <end position="173"/>
    </location>
</feature>
<dbReference type="FunFam" id="3.10.110.10:FF:000056">
    <property type="entry name" value="ubiquitin-conjugating enzyme E2 32"/>
    <property type="match status" value="1"/>
</dbReference>
<reference evidence="4" key="2">
    <citation type="submission" date="2017-06" db="EMBL/GenBank/DDBJ databases">
        <title>The pomegranate genome and the genomics of punicalagin biosynthesis.</title>
        <authorList>
            <person name="Xu C."/>
        </authorList>
    </citation>
    <scope>NUCLEOTIDE SEQUENCE [LARGE SCALE GENOMIC DNA]</scope>
    <source>
        <tissue evidence="4">Fresh leaf</tissue>
    </source>
</reference>
<dbReference type="GeneID" id="116207499"/>
<dbReference type="CDD" id="cd23799">
    <property type="entry name" value="UBCc_UBE2J"/>
    <property type="match status" value="1"/>
</dbReference>
<dbReference type="Gene3D" id="3.10.110.10">
    <property type="entry name" value="Ubiquitin Conjugating Enzyme"/>
    <property type="match status" value="1"/>
</dbReference>
<dbReference type="InterPro" id="IPR016135">
    <property type="entry name" value="UBQ-conjugating_enzyme/RWD"/>
</dbReference>
<dbReference type="SMART" id="SM00212">
    <property type="entry name" value="UBCc"/>
    <property type="match status" value="1"/>
</dbReference>
<keyword evidence="2" id="KW-0812">Transmembrane</keyword>
<proteinExistence type="predicted"/>
<reference evidence="6" key="3">
    <citation type="journal article" date="2020" name="Plant Biotechnol. J.">
        <title>The pomegranate (Punica granatum L.) draft genome dissects genetic divergence between soft- and hard-seeded cultivars.</title>
        <authorList>
            <person name="Luo X."/>
            <person name="Li H."/>
            <person name="Wu Z."/>
            <person name="Yao W."/>
            <person name="Zhao P."/>
            <person name="Cao D."/>
            <person name="Yu H."/>
            <person name="Li K."/>
            <person name="Poudel K."/>
            <person name="Zhao D."/>
            <person name="Zhang F."/>
            <person name="Xia X."/>
            <person name="Chen L."/>
            <person name="Wang Q."/>
            <person name="Jing D."/>
            <person name="Cao S."/>
        </authorList>
    </citation>
    <scope>NUCLEOTIDE SEQUENCE [LARGE SCALE GENOMIC DNA]</scope>
</reference>
<dbReference type="PANTHER" id="PTHR24067">
    <property type="entry name" value="UBIQUITIN-CONJUGATING ENZYME E2"/>
    <property type="match status" value="1"/>
</dbReference>
<gene>
    <name evidence="7" type="primary">LOC116207499</name>
    <name evidence="4" type="ORF">CDL15_Pgr016633</name>
</gene>
<evidence type="ECO:0000313" key="5">
    <source>
        <dbReference type="Proteomes" id="UP000197138"/>
    </source>
</evidence>
<reference evidence="5" key="1">
    <citation type="journal article" date="2017" name="Plant J.">
        <title>The pomegranate (Punica granatum L.) genome and the genomics of punicalagin biosynthesis.</title>
        <authorList>
            <person name="Qin G."/>
            <person name="Xu C."/>
            <person name="Ming R."/>
            <person name="Tang H."/>
            <person name="Guyot R."/>
            <person name="Kramer E.M."/>
            <person name="Hu Y."/>
            <person name="Yi X."/>
            <person name="Qi Y."/>
            <person name="Xu X."/>
            <person name="Gao Z."/>
            <person name="Pan H."/>
            <person name="Jian J."/>
            <person name="Tian Y."/>
            <person name="Yue Z."/>
            <person name="Xu Y."/>
        </authorList>
    </citation>
    <scope>NUCLEOTIDE SEQUENCE [LARGE SCALE GENOMIC DNA]</scope>
    <source>
        <strain evidence="5">cv. Dabenzi</strain>
    </source>
</reference>
<evidence type="ECO:0000256" key="1">
    <source>
        <dbReference type="SAM" id="MobiDB-lite"/>
    </source>
</evidence>
<dbReference type="InterPro" id="IPR050113">
    <property type="entry name" value="Ub_conjugating_enzyme"/>
</dbReference>
<accession>A0A218XTA9</accession>
<sequence length="298" mass="33450">MADRYNLKNPAVKRILQEVKEMQSNPSDDFMSLPLEENIFEWQFAIRGPCDSEFEGGIYHGRIQLPAEYPFKPPSFMLLTPNGRFETQTKICLSISNHHPEHWQPSWSVRTALVALIAFMPTEPNGALGSLDYKKEERHALAIKSREAAPRFGTPERQKLIDEIHEYMLSKAPPVPEVSDDVTSKENDSNLATEGQTTMLADEPVHQAPADEQLQIIPAPADRNNFEEEQPSRELPARDLRSQSLPQPVQQQQATVQKPADDRLFTLAAVGLALAIMVLLLKKFIKSNGHGAVFMDGS</sequence>
<feature type="region of interest" description="Disordered" evidence="1">
    <location>
        <begin position="226"/>
        <end position="256"/>
    </location>
</feature>
<dbReference type="Proteomes" id="UP000515151">
    <property type="component" value="Chromosome 5"/>
</dbReference>
<feature type="compositionally biased region" description="Basic and acidic residues" evidence="1">
    <location>
        <begin position="226"/>
        <end position="241"/>
    </location>
</feature>
<protein>
    <submittedName>
        <fullName evidence="7">Ubiquitin-conjugating enzyme E2 32</fullName>
    </submittedName>
</protein>
<evidence type="ECO:0000259" key="3">
    <source>
        <dbReference type="PROSITE" id="PS50127"/>
    </source>
</evidence>
<dbReference type="InterPro" id="IPR000608">
    <property type="entry name" value="UBC"/>
</dbReference>
<dbReference type="OrthoDB" id="1158011at2759"/>
<keyword evidence="2" id="KW-1133">Transmembrane helix</keyword>